<feature type="binding site" evidence="14">
    <location>
        <begin position="22"/>
        <end position="29"/>
    </location>
    <ligand>
        <name>ATP</name>
        <dbReference type="ChEBI" id="CHEBI:30616"/>
    </ligand>
</feature>
<organism evidence="17 18">
    <name type="scientific">Aminipila butyrica</name>
    <dbReference type="NCBI Taxonomy" id="433296"/>
    <lineage>
        <taxon>Bacteria</taxon>
        <taxon>Bacillati</taxon>
        <taxon>Bacillota</taxon>
        <taxon>Clostridia</taxon>
        <taxon>Peptostreptococcales</taxon>
        <taxon>Anaerovoracaceae</taxon>
        <taxon>Aminipila</taxon>
    </lineage>
</organism>
<dbReference type="Gene3D" id="3.90.320.10">
    <property type="match status" value="1"/>
</dbReference>
<dbReference type="Gene3D" id="3.40.50.300">
    <property type="entry name" value="P-loop containing nucleotide triphosphate hydrolases"/>
    <property type="match status" value="4"/>
</dbReference>
<protein>
    <recommendedName>
        <fullName evidence="12">DNA 3'-5' helicase</fullName>
        <ecNumber evidence="12">5.6.2.4</ecNumber>
    </recommendedName>
</protein>
<evidence type="ECO:0000259" key="16">
    <source>
        <dbReference type="PROSITE" id="PS51217"/>
    </source>
</evidence>
<evidence type="ECO:0000256" key="5">
    <source>
        <dbReference type="ARBA" id="ARBA00022806"/>
    </source>
</evidence>
<dbReference type="InterPro" id="IPR014152">
    <property type="entry name" value="AddA"/>
</dbReference>
<comment type="catalytic activity">
    <reaction evidence="11">
        <text>Couples ATP hydrolysis with the unwinding of duplex DNA by translocating in the 3'-5' direction.</text>
        <dbReference type="EC" id="5.6.2.4"/>
    </reaction>
</comment>
<dbReference type="InterPro" id="IPR038726">
    <property type="entry name" value="PDDEXK_AddAB-type"/>
</dbReference>
<evidence type="ECO:0000256" key="12">
    <source>
        <dbReference type="ARBA" id="ARBA00034808"/>
    </source>
</evidence>
<keyword evidence="3" id="KW-0227">DNA damage</keyword>
<reference evidence="17 18" key="1">
    <citation type="submission" date="2020-02" db="EMBL/GenBank/DDBJ databases">
        <authorList>
            <person name="Kim Y.B."/>
            <person name="Roh S.W."/>
        </authorList>
    </citation>
    <scope>NUCLEOTIDE SEQUENCE [LARGE SCALE GENOMIC DNA]</scope>
    <source>
        <strain evidence="17 18">DSM 103574</strain>
    </source>
</reference>
<evidence type="ECO:0000313" key="18">
    <source>
        <dbReference type="Proteomes" id="UP000466848"/>
    </source>
</evidence>
<keyword evidence="4 14" id="KW-0378">Hydrolase</keyword>
<dbReference type="GO" id="GO:0003677">
    <property type="term" value="F:DNA binding"/>
    <property type="evidence" value="ECO:0007669"/>
    <property type="project" value="UniProtKB-KW"/>
</dbReference>
<dbReference type="AlphaFoldDB" id="A0A858BVR4"/>
<dbReference type="GO" id="GO:0006302">
    <property type="term" value="P:double-strand break repair"/>
    <property type="evidence" value="ECO:0007669"/>
    <property type="project" value="InterPro"/>
</dbReference>
<dbReference type="RefSeq" id="WP_163065871.1">
    <property type="nucleotide sequence ID" value="NZ_CP048649.1"/>
</dbReference>
<keyword evidence="2 14" id="KW-0547">Nucleotide-binding</keyword>
<evidence type="ECO:0000259" key="15">
    <source>
        <dbReference type="PROSITE" id="PS51198"/>
    </source>
</evidence>
<dbReference type="CDD" id="cd17932">
    <property type="entry name" value="DEXQc_UvrD"/>
    <property type="match status" value="2"/>
</dbReference>
<evidence type="ECO:0000256" key="2">
    <source>
        <dbReference type="ARBA" id="ARBA00022741"/>
    </source>
</evidence>
<feature type="domain" description="UvrD-like helicase ATP-binding" evidence="15">
    <location>
        <begin position="1"/>
        <end position="460"/>
    </location>
</feature>
<dbReference type="GO" id="GO:0000725">
    <property type="term" value="P:recombinational repair"/>
    <property type="evidence" value="ECO:0007669"/>
    <property type="project" value="TreeGrafter"/>
</dbReference>
<dbReference type="PROSITE" id="PS51217">
    <property type="entry name" value="UVRD_HELICASE_CTER"/>
    <property type="match status" value="1"/>
</dbReference>
<dbReference type="Pfam" id="PF13361">
    <property type="entry name" value="UvrD_C"/>
    <property type="match status" value="1"/>
</dbReference>
<sequence>MKWTEKQAEAISLRKKNMLVAAAAGSGKTAVLVERIKQLILQEGVSVNELLVVTFTNAAAAEMREKIVKAVTAEIEQHHGDTTFLRRQLNTMYKANISTFHAFALEVIRRFFHVIEMDPNFKICDEAQQIILKGSAMDSLFEEMFESGNLEFTDFLNHYAASKNENAVKEMIREVYETIQSVPEPWEWLDSSVGALALEEDAFTQSEIFSQIWQHIERELFYAKASYMQSVALFEEVGAVKFAGKCQGDVAAIEVAVEAFKRGDWNGLGQAIEGISYARMVTTKDEKEAFDEVKELASLYRERCKEALKGLKADYFSRPLGEQVADMNQVYPYAKTLALLVRTFGEYYRQEKEEKKLIDFSDIEHYALEILKNDQAAAEYRDKFKYIFIDEYQDSNLIQDTLIAAIKREDNLFMVGDVKQSIYKFRLAEPELFLEKYERFKSTETQQDAKLDLNFNFRSKGCVIQAVNDLFSGLMAGYDADAALYKGVAYEGELDYPVELHLLDQKITEDMEVDPEIRELKAAEMEAFIAGKAIRETLGKPIFDIKLNKERPISKRDIVILMRGQKNYADKFQQVLLEMDIPSHINDSDGYFDTLEIQIFLNLLRVIDNRRQDIPLISVLHSSIFAFTVEDLAQIRSRWKEGSYFEAFCRCGQGAEADGEPDAEDGSRHSAIEKDPLGTKCAAVLSQLAEWKQLSEFMSLDELIWKLLWDTGYYTFAGALPGGTQRQANLRALVDKAVQFQSAQMKGLYGFITYVDAVKDRKVPMGQVTLVGENDDVVRIMTIHKSKGLEFPVVIVAGLGRRFNNANARKPIDIHKNMGLGIRYVEREQHFYKKTMIQTAIQHQQKQEDMEEEVRILYVALTRAQDKLILLGSVKDLQKFRETKEILPEADVLRASCYLDMLMPLMGKSQIQIYQHDAQEISFSNTEDQTRKDQLRQLIQGIPSPGLMEGHGASPSVYADLYAQIDRQLSFRYGYEYGRLLKSKFSVSGLNRISEMLAREGLAAEEYQRLYYEESYETDLAVPQFAQDVKLGFTAAERGTILHSVLEHWDFKTGYEVCSQEESEALAYVREFITTMEQRQMLTEEEAQEARKHAKMIVHFQCSPAGKRLAEAEEIHKEVPFNLMKQIKGEDIIIQGIIDCYFKEKGRYILVDYKTNQLRRPGDADELAYLKETYREQIDLYREALEAVKGVPVQEAYLYLLNAGVTIAYD</sequence>
<dbReference type="KEGG" id="abut:Ami103574_06535"/>
<dbReference type="GO" id="GO:0043138">
    <property type="term" value="F:3'-5' DNA helicase activity"/>
    <property type="evidence" value="ECO:0007669"/>
    <property type="project" value="UniProtKB-EC"/>
</dbReference>
<gene>
    <name evidence="17" type="primary">addA</name>
    <name evidence="17" type="ORF">Ami103574_06535</name>
</gene>
<evidence type="ECO:0000313" key="17">
    <source>
        <dbReference type="EMBL" id="QIB69000.1"/>
    </source>
</evidence>
<keyword evidence="6 17" id="KW-0269">Exonuclease</keyword>
<keyword evidence="1" id="KW-0540">Nuclease</keyword>
<evidence type="ECO:0000256" key="7">
    <source>
        <dbReference type="ARBA" id="ARBA00022840"/>
    </source>
</evidence>
<name>A0A858BVR4_9FIRM</name>
<dbReference type="Pfam" id="PF12705">
    <property type="entry name" value="PDDEXK_1"/>
    <property type="match status" value="1"/>
</dbReference>
<keyword evidence="5 14" id="KW-0347">Helicase</keyword>
<keyword evidence="9" id="KW-0234">DNA repair</keyword>
<dbReference type="InterPro" id="IPR000212">
    <property type="entry name" value="DNA_helicase_UvrD/REP"/>
</dbReference>
<dbReference type="SUPFAM" id="SSF52980">
    <property type="entry name" value="Restriction endonuclease-like"/>
    <property type="match status" value="1"/>
</dbReference>
<keyword evidence="8" id="KW-0238">DNA-binding</keyword>
<dbReference type="NCBIfam" id="TIGR02785">
    <property type="entry name" value="addA_Gpos"/>
    <property type="match status" value="1"/>
</dbReference>
<dbReference type="GO" id="GO:0005524">
    <property type="term" value="F:ATP binding"/>
    <property type="evidence" value="ECO:0007669"/>
    <property type="project" value="UniProtKB-UniRule"/>
</dbReference>
<dbReference type="PROSITE" id="PS51198">
    <property type="entry name" value="UVRD_HELICASE_ATP_BIND"/>
    <property type="match status" value="1"/>
</dbReference>
<evidence type="ECO:0000256" key="9">
    <source>
        <dbReference type="ARBA" id="ARBA00023204"/>
    </source>
</evidence>
<dbReference type="EMBL" id="CP048649">
    <property type="protein sequence ID" value="QIB69000.1"/>
    <property type="molecule type" value="Genomic_DNA"/>
</dbReference>
<dbReference type="InterPro" id="IPR011604">
    <property type="entry name" value="PDDEXK-like_dom_sf"/>
</dbReference>
<comment type="catalytic activity">
    <reaction evidence="13">
        <text>ATP + H2O = ADP + phosphate + H(+)</text>
        <dbReference type="Rhea" id="RHEA:13065"/>
        <dbReference type="ChEBI" id="CHEBI:15377"/>
        <dbReference type="ChEBI" id="CHEBI:15378"/>
        <dbReference type="ChEBI" id="CHEBI:30616"/>
        <dbReference type="ChEBI" id="CHEBI:43474"/>
        <dbReference type="ChEBI" id="CHEBI:456216"/>
        <dbReference type="EC" id="5.6.2.4"/>
    </reaction>
</comment>
<dbReference type="GO" id="GO:0004527">
    <property type="term" value="F:exonuclease activity"/>
    <property type="evidence" value="ECO:0007669"/>
    <property type="project" value="UniProtKB-KW"/>
</dbReference>
<evidence type="ECO:0000256" key="6">
    <source>
        <dbReference type="ARBA" id="ARBA00022839"/>
    </source>
</evidence>
<evidence type="ECO:0000256" key="4">
    <source>
        <dbReference type="ARBA" id="ARBA00022801"/>
    </source>
</evidence>
<keyword evidence="7 14" id="KW-0067">ATP-binding</keyword>
<dbReference type="PANTHER" id="PTHR11070">
    <property type="entry name" value="UVRD / RECB / PCRA DNA HELICASE FAMILY MEMBER"/>
    <property type="match status" value="1"/>
</dbReference>
<dbReference type="InterPro" id="IPR011335">
    <property type="entry name" value="Restrct_endonuc-II-like"/>
</dbReference>
<dbReference type="Proteomes" id="UP000466848">
    <property type="component" value="Chromosome"/>
</dbReference>
<evidence type="ECO:0000256" key="10">
    <source>
        <dbReference type="ARBA" id="ARBA00023235"/>
    </source>
</evidence>
<evidence type="ECO:0000256" key="14">
    <source>
        <dbReference type="PROSITE-ProRule" id="PRU00560"/>
    </source>
</evidence>
<proteinExistence type="predicted"/>
<keyword evidence="18" id="KW-1185">Reference proteome</keyword>
<accession>A0A858BVR4</accession>
<dbReference type="SUPFAM" id="SSF52540">
    <property type="entry name" value="P-loop containing nucleoside triphosphate hydrolases"/>
    <property type="match status" value="1"/>
</dbReference>
<evidence type="ECO:0000256" key="3">
    <source>
        <dbReference type="ARBA" id="ARBA00022763"/>
    </source>
</evidence>
<evidence type="ECO:0000256" key="8">
    <source>
        <dbReference type="ARBA" id="ARBA00023125"/>
    </source>
</evidence>
<dbReference type="InterPro" id="IPR014017">
    <property type="entry name" value="DNA_helicase_UvrD-like_C"/>
</dbReference>
<dbReference type="InterPro" id="IPR027417">
    <property type="entry name" value="P-loop_NTPase"/>
</dbReference>
<feature type="domain" description="UvrD-like helicase C-terminal" evidence="16">
    <location>
        <begin position="486"/>
        <end position="788"/>
    </location>
</feature>
<evidence type="ECO:0000256" key="13">
    <source>
        <dbReference type="ARBA" id="ARBA00048988"/>
    </source>
</evidence>
<dbReference type="GO" id="GO:0033202">
    <property type="term" value="C:DNA helicase complex"/>
    <property type="evidence" value="ECO:0007669"/>
    <property type="project" value="TreeGrafter"/>
</dbReference>
<dbReference type="Pfam" id="PF00580">
    <property type="entry name" value="UvrD-helicase"/>
    <property type="match status" value="1"/>
</dbReference>
<dbReference type="GO" id="GO:0005829">
    <property type="term" value="C:cytosol"/>
    <property type="evidence" value="ECO:0007669"/>
    <property type="project" value="TreeGrafter"/>
</dbReference>
<keyword evidence="10" id="KW-0413">Isomerase</keyword>
<dbReference type="PANTHER" id="PTHR11070:SF48">
    <property type="entry name" value="ATP-DEPENDENT HELICASE_NUCLEASE SUBUNIT A"/>
    <property type="match status" value="1"/>
</dbReference>
<dbReference type="EC" id="5.6.2.4" evidence="12"/>
<evidence type="ECO:0000256" key="1">
    <source>
        <dbReference type="ARBA" id="ARBA00022722"/>
    </source>
</evidence>
<evidence type="ECO:0000256" key="11">
    <source>
        <dbReference type="ARBA" id="ARBA00034617"/>
    </source>
</evidence>
<dbReference type="InterPro" id="IPR014016">
    <property type="entry name" value="UvrD-like_ATP-bd"/>
</dbReference>
<dbReference type="Gene3D" id="1.10.486.10">
    <property type="entry name" value="PCRA, domain 4"/>
    <property type="match status" value="1"/>
</dbReference>